<reference evidence="2" key="1">
    <citation type="submission" date="2021-02" db="EMBL/GenBank/DDBJ databases">
        <authorList>
            <person name="Dougan E. K."/>
            <person name="Rhodes N."/>
            <person name="Thang M."/>
            <person name="Chan C."/>
        </authorList>
    </citation>
    <scope>NUCLEOTIDE SEQUENCE</scope>
</reference>
<dbReference type="EMBL" id="CAJNDS010000353">
    <property type="protein sequence ID" value="CAE7196792.1"/>
    <property type="molecule type" value="Genomic_DNA"/>
</dbReference>
<accession>A0A812J8V4</accession>
<name>A0A812J8V4_9DINO</name>
<sequence length="1323" mass="149114">MEGDLPPDPRYARDLCESVRHQNQFQLTHAFGKARLANVYTGECHLLAEDSEFHISASGWGYCDSVSVDPQGQRTRKTVWVSDMFAWSVWRAGERLFAYRKSQDGSCLRWVSSFANDRALLHPPQGHQVLQSMFVDKKKRLFLVNYKVPCQGHRYFWNLHSFHVSNSHQSIMKTAKRSWTNMCQDVLGDTSKSFVWPERSQPGRADGQQTMHEACGNTSVMLLIAVTASVSGKQARQQSQQWLQKFLDHYVPSVTLRITLPADDDQCQEDELTSVEVTLHQGKVLLAELAEACRGRKSNTRGLRLKSEQSLSTFLCAIRLRSEWKWLLKELVSQLAPLIEQSLDFEEFGQGEDSLGYGFHRDPVQRVMNVRLAQQKAWRVKRQNRQKRSESEAAAKGQPGTLSKDARAKARARIATAREMVTRRDKQRERSIYFQECQEQFRNAKQLAVSFDASRIGGRKLTTFAVMNLQSGVSAWAPSQVHQDSGHRVPGTEPTPDDSIKLDKQVADLLSNVAADTEKEVLKVKKAARSLERVSTYDLLLATDHVLRLCHSPLGLTAFREGHGDVSAAGAESGSESSFSAKSTLVVVSDNGSDANAARWFCLHHLKLRALFLYDPRHKCHRILANAMTKCGYASAAGYAKVLISWTRGPWDNRKWFRVLAEESVELLKMVGDAHEHSDGVSVIKFMLPKIAADRNMVEHDVSVRTAVGWLREANFYKKQAATGNPSRWDEFHSTWRALRPEIGLLTVVLLSYGFKNGLIKMEGGKPAVTESLVRAAEQAGVHENLKAGQKERRVIFSKFKNKLQAVLYLLLDNDLLASVNTWFAVSNPVSEYLNEMRREVRGRQGSWQFWQKQAQGEWRKTLNKIGNACVDPCCHRSIGISDNTELAGSLFYFRLNTEDGTVQYQDWLFERMVHYALSVMKHMMSNEVFPLRLAAACEGPETASVIREELRKFIEADKMAESVNTQWCQVVRRRSAASHTLVQDLARVTVSDSVFVSHMRDLFGTFCFTFNEEGFSRLRQSEAQRHEEQRENKPHEFSVSDSWSQLSNAQILGGFGYKEMVPDASRVSIGPLPGSVHHTKRLEASSPEIKEVIQSQCQWPTLSPMNTAALAPEQKLLLQAAEKGSASLKLLSSSWRTSFLAPGLIVKKKGSSVSGSVSVTYLSLGPWPNQSAAGLIPLERVELECPSQHKQSQSQHKLYFWKLPDKIECQFASVFAFADWSVMDTALVSPLHIALHLVQKSKVKSFADFTVPTLPGIFWEKSKSVTPLLQYVAKEGFHTVSIGMLRRLLKDSVDRSGLWIHGTKAGLSQGGLWVEVVCWFKF</sequence>
<dbReference type="OrthoDB" id="441952at2759"/>
<evidence type="ECO:0000256" key="1">
    <source>
        <dbReference type="SAM" id="MobiDB-lite"/>
    </source>
</evidence>
<organism evidence="2 3">
    <name type="scientific">Symbiodinium natans</name>
    <dbReference type="NCBI Taxonomy" id="878477"/>
    <lineage>
        <taxon>Eukaryota</taxon>
        <taxon>Sar</taxon>
        <taxon>Alveolata</taxon>
        <taxon>Dinophyceae</taxon>
        <taxon>Suessiales</taxon>
        <taxon>Symbiodiniaceae</taxon>
        <taxon>Symbiodinium</taxon>
    </lineage>
</organism>
<feature type="region of interest" description="Disordered" evidence="1">
    <location>
        <begin position="1021"/>
        <end position="1040"/>
    </location>
</feature>
<dbReference type="Proteomes" id="UP000604046">
    <property type="component" value="Unassembled WGS sequence"/>
</dbReference>
<feature type="region of interest" description="Disordered" evidence="1">
    <location>
        <begin position="381"/>
        <end position="407"/>
    </location>
</feature>
<evidence type="ECO:0000313" key="2">
    <source>
        <dbReference type="EMBL" id="CAE7196792.1"/>
    </source>
</evidence>
<feature type="compositionally biased region" description="Basic and acidic residues" evidence="1">
    <location>
        <begin position="1021"/>
        <end position="1039"/>
    </location>
</feature>
<proteinExistence type="predicted"/>
<comment type="caution">
    <text evidence="2">The sequence shown here is derived from an EMBL/GenBank/DDBJ whole genome shotgun (WGS) entry which is preliminary data.</text>
</comment>
<protein>
    <submittedName>
        <fullName evidence="2">Mug158 protein</fullName>
    </submittedName>
</protein>
<gene>
    <name evidence="2" type="primary">mug158</name>
    <name evidence="2" type="ORF">SNAT2548_LOCUS5518</name>
</gene>
<keyword evidence="3" id="KW-1185">Reference proteome</keyword>
<evidence type="ECO:0000313" key="3">
    <source>
        <dbReference type="Proteomes" id="UP000604046"/>
    </source>
</evidence>